<evidence type="ECO:0000256" key="5">
    <source>
        <dbReference type="ARBA" id="ARBA00022833"/>
    </source>
</evidence>
<dbReference type="PANTHER" id="PTHR24150:SF8">
    <property type="entry name" value="ANKYRIN REPEAT AND MYND DOMAIN-CONTAINING PROTEIN 2"/>
    <property type="match status" value="1"/>
</dbReference>
<dbReference type="Pfam" id="PF01753">
    <property type="entry name" value="zf-MYND"/>
    <property type="match status" value="1"/>
</dbReference>
<dbReference type="GeneID" id="113119582"/>
<dbReference type="InterPro" id="IPR052452">
    <property type="entry name" value="Ankyrin-MYND_dom_contain_2"/>
</dbReference>
<evidence type="ECO:0000259" key="10">
    <source>
        <dbReference type="PROSITE" id="PS50865"/>
    </source>
</evidence>
<dbReference type="KEGG" id="caua:113119582"/>
<dbReference type="AlphaFoldDB" id="A0A6P6RHM1"/>
<reference evidence="12" key="1">
    <citation type="submission" date="2025-08" db="UniProtKB">
        <authorList>
            <consortium name="RefSeq"/>
        </authorList>
    </citation>
    <scope>IDENTIFICATION</scope>
    <source>
        <strain evidence="12">Wakin</strain>
        <tissue evidence="12">Muscle</tissue>
    </source>
</reference>
<sequence length="210" mass="24079">MTTNLNPVKMVMLVKEDPLLMDVIALEKGYRVMDLLCEQCVKLQDMNEVLAMKLHYISCVLQKCLAFLQERDENLDALLKSLLKGRDSDGFPQYLEKFIHDCIRKFPYCEATLLQQLVRSIAPVGNDPTVFSVLTQAPTAQMVLMDTEYCDACGEKCSFCKMVVYCGPTCQRLYWFTHKRQRKTPVSQRGSRQPKLRELSSHGMSQPRAV</sequence>
<protein>
    <submittedName>
        <fullName evidence="12">Ankyrin repeat and MYND domain-containing protein 2-like</fullName>
    </submittedName>
</protein>
<evidence type="ECO:0000256" key="7">
    <source>
        <dbReference type="ARBA" id="ARBA00023273"/>
    </source>
</evidence>
<dbReference type="GO" id="GO:0042995">
    <property type="term" value="C:cell projection"/>
    <property type="evidence" value="ECO:0007669"/>
    <property type="project" value="UniProtKB-SubCell"/>
</dbReference>
<keyword evidence="3" id="KW-0677">Repeat</keyword>
<comment type="subcellular location">
    <subcellularLocation>
        <location evidence="1">Cell projection</location>
    </subcellularLocation>
</comment>
<organism evidence="11 12">
    <name type="scientific">Carassius auratus</name>
    <name type="common">Goldfish</name>
    <dbReference type="NCBI Taxonomy" id="7957"/>
    <lineage>
        <taxon>Eukaryota</taxon>
        <taxon>Metazoa</taxon>
        <taxon>Chordata</taxon>
        <taxon>Craniata</taxon>
        <taxon>Vertebrata</taxon>
        <taxon>Euteleostomi</taxon>
        <taxon>Actinopterygii</taxon>
        <taxon>Neopterygii</taxon>
        <taxon>Teleostei</taxon>
        <taxon>Ostariophysi</taxon>
        <taxon>Cypriniformes</taxon>
        <taxon>Cyprinidae</taxon>
        <taxon>Cyprininae</taxon>
        <taxon>Carassius</taxon>
    </lineage>
</organism>
<dbReference type="RefSeq" id="XP_026144952.1">
    <property type="nucleotide sequence ID" value="XM_026289167.1"/>
</dbReference>
<feature type="region of interest" description="Disordered" evidence="9">
    <location>
        <begin position="184"/>
        <end position="210"/>
    </location>
</feature>
<evidence type="ECO:0000313" key="12">
    <source>
        <dbReference type="RefSeq" id="XP_026144952.1"/>
    </source>
</evidence>
<keyword evidence="4 8" id="KW-0863">Zinc-finger</keyword>
<dbReference type="PROSITE" id="PS50865">
    <property type="entry name" value="ZF_MYND_2"/>
    <property type="match status" value="1"/>
</dbReference>
<evidence type="ECO:0000313" key="11">
    <source>
        <dbReference type="Proteomes" id="UP000515129"/>
    </source>
</evidence>
<keyword evidence="11" id="KW-1185">Reference proteome</keyword>
<evidence type="ECO:0000256" key="1">
    <source>
        <dbReference type="ARBA" id="ARBA00004316"/>
    </source>
</evidence>
<keyword evidence="7" id="KW-0966">Cell projection</keyword>
<proteinExistence type="predicted"/>
<dbReference type="PANTHER" id="PTHR24150">
    <property type="entry name" value="ANKYRIN REPEAT AND MYND DOMAIN-CONTAINING PROTEIN 2"/>
    <property type="match status" value="1"/>
</dbReference>
<keyword evidence="2" id="KW-0479">Metal-binding</keyword>
<dbReference type="InterPro" id="IPR002893">
    <property type="entry name" value="Znf_MYND"/>
</dbReference>
<keyword evidence="5" id="KW-0862">Zinc</keyword>
<evidence type="ECO:0000256" key="9">
    <source>
        <dbReference type="SAM" id="MobiDB-lite"/>
    </source>
</evidence>
<evidence type="ECO:0000256" key="4">
    <source>
        <dbReference type="ARBA" id="ARBA00022771"/>
    </source>
</evidence>
<dbReference type="OrthoDB" id="10257049at2759"/>
<dbReference type="Proteomes" id="UP000515129">
    <property type="component" value="Chromosome 19"/>
</dbReference>
<evidence type="ECO:0000256" key="3">
    <source>
        <dbReference type="ARBA" id="ARBA00022737"/>
    </source>
</evidence>
<evidence type="ECO:0000256" key="8">
    <source>
        <dbReference type="PROSITE-ProRule" id="PRU00134"/>
    </source>
</evidence>
<dbReference type="SUPFAM" id="SSF144232">
    <property type="entry name" value="HIT/MYND zinc finger-like"/>
    <property type="match status" value="1"/>
</dbReference>
<feature type="domain" description="MYND-type" evidence="10">
    <location>
        <begin position="150"/>
        <end position="182"/>
    </location>
</feature>
<dbReference type="GO" id="GO:0008270">
    <property type="term" value="F:zinc ion binding"/>
    <property type="evidence" value="ECO:0007669"/>
    <property type="project" value="UniProtKB-KW"/>
</dbReference>
<gene>
    <name evidence="12" type="primary">LOC113119582</name>
</gene>
<dbReference type="Gene3D" id="6.10.140.2220">
    <property type="match status" value="1"/>
</dbReference>
<evidence type="ECO:0000256" key="6">
    <source>
        <dbReference type="ARBA" id="ARBA00023043"/>
    </source>
</evidence>
<accession>A0A6P6RHM1</accession>
<keyword evidence="6" id="KW-0040">ANK repeat</keyword>
<evidence type="ECO:0000256" key="2">
    <source>
        <dbReference type="ARBA" id="ARBA00022723"/>
    </source>
</evidence>
<name>A0A6P6RHM1_CARAU</name>